<evidence type="ECO:0000313" key="1">
    <source>
        <dbReference type="EMBL" id="CAG8644524.1"/>
    </source>
</evidence>
<dbReference type="EMBL" id="CAJVQA010006665">
    <property type="protein sequence ID" value="CAG8644524.1"/>
    <property type="molecule type" value="Genomic_DNA"/>
</dbReference>
<reference evidence="1" key="1">
    <citation type="submission" date="2021-06" db="EMBL/GenBank/DDBJ databases">
        <authorList>
            <person name="Kallberg Y."/>
            <person name="Tangrot J."/>
            <person name="Rosling A."/>
        </authorList>
    </citation>
    <scope>NUCLEOTIDE SEQUENCE</scope>
    <source>
        <strain evidence="1">FL966</strain>
    </source>
</reference>
<comment type="caution">
    <text evidence="1">The sequence shown here is derived from an EMBL/GenBank/DDBJ whole genome shotgun (WGS) entry which is preliminary data.</text>
</comment>
<accession>A0A9N9DPZ6</accession>
<gene>
    <name evidence="1" type="ORF">CPELLU_LOCUS9023</name>
</gene>
<name>A0A9N9DPZ6_9GLOM</name>
<organism evidence="1 2">
    <name type="scientific">Cetraspora pellucida</name>
    <dbReference type="NCBI Taxonomy" id="1433469"/>
    <lineage>
        <taxon>Eukaryota</taxon>
        <taxon>Fungi</taxon>
        <taxon>Fungi incertae sedis</taxon>
        <taxon>Mucoromycota</taxon>
        <taxon>Glomeromycotina</taxon>
        <taxon>Glomeromycetes</taxon>
        <taxon>Diversisporales</taxon>
        <taxon>Gigasporaceae</taxon>
        <taxon>Cetraspora</taxon>
    </lineage>
</organism>
<sequence>MANMYKVIHKKLFLCKLRPSYDILRKSVCTSSCGVCFLYSLEEIIYGQAQQYKSNAINIQVVCIPVLEETLLEK</sequence>
<protein>
    <submittedName>
        <fullName evidence="1">8032_t:CDS:1</fullName>
    </submittedName>
</protein>
<evidence type="ECO:0000313" key="2">
    <source>
        <dbReference type="Proteomes" id="UP000789759"/>
    </source>
</evidence>
<dbReference type="AlphaFoldDB" id="A0A9N9DPZ6"/>
<keyword evidence="2" id="KW-1185">Reference proteome</keyword>
<dbReference type="Proteomes" id="UP000789759">
    <property type="component" value="Unassembled WGS sequence"/>
</dbReference>
<proteinExistence type="predicted"/>